<dbReference type="SUPFAM" id="SSF101898">
    <property type="entry name" value="NHL repeat"/>
    <property type="match status" value="1"/>
</dbReference>
<dbReference type="RefSeq" id="WP_168571296.1">
    <property type="nucleotide sequence ID" value="NZ_CP051167.1"/>
</dbReference>
<reference evidence="3 4" key="1">
    <citation type="submission" date="2020-04" db="EMBL/GenBank/DDBJ databases">
        <authorList>
            <person name="Basu S."/>
            <person name="Maruthanayagam V."/>
            <person name="Chakraborty S."/>
            <person name="Pramanik A."/>
            <person name="Mukherjee J."/>
            <person name="Brink B."/>
        </authorList>
    </citation>
    <scope>NUCLEOTIDE SEQUENCE [LARGE SCALE GENOMIC DNA]</scope>
    <source>
        <strain evidence="3 4">AP17</strain>
    </source>
</reference>
<dbReference type="Pfam" id="PF03022">
    <property type="entry name" value="MRJP"/>
    <property type="match status" value="1"/>
</dbReference>
<evidence type="ECO:0000256" key="2">
    <source>
        <dbReference type="ARBA" id="ARBA00022525"/>
    </source>
</evidence>
<dbReference type="EMBL" id="CP051167">
    <property type="protein sequence ID" value="QIZ73150.1"/>
    <property type="molecule type" value="Genomic_DNA"/>
</dbReference>
<dbReference type="Proteomes" id="UP000500857">
    <property type="component" value="Chromosome"/>
</dbReference>
<dbReference type="Gene3D" id="2.120.10.30">
    <property type="entry name" value="TolB, C-terminal domain"/>
    <property type="match status" value="1"/>
</dbReference>
<keyword evidence="4" id="KW-1185">Reference proteome</keyword>
<name>A0A6H1U4S1_9CYAN</name>
<organism evidence="3 4">
    <name type="scientific">Oxynema aestuarii AP17</name>
    <dbReference type="NCBI Taxonomy" id="2064643"/>
    <lineage>
        <taxon>Bacteria</taxon>
        <taxon>Bacillati</taxon>
        <taxon>Cyanobacteriota</taxon>
        <taxon>Cyanophyceae</taxon>
        <taxon>Oscillatoriophycideae</taxon>
        <taxon>Oscillatoriales</taxon>
        <taxon>Oscillatoriaceae</taxon>
        <taxon>Oxynema</taxon>
        <taxon>Oxynema aestuarii</taxon>
    </lineage>
</organism>
<protein>
    <recommendedName>
        <fullName evidence="5">Major royal jelly protein</fullName>
    </recommendedName>
</protein>
<dbReference type="AlphaFoldDB" id="A0A6H1U4S1"/>
<dbReference type="InterPro" id="IPR011042">
    <property type="entry name" value="6-blade_b-propeller_TolB-like"/>
</dbReference>
<dbReference type="PANTHER" id="PTHR10009:SF18">
    <property type="entry name" value="PROTEIN YELLOW-LIKE PROTEIN"/>
    <property type="match status" value="1"/>
</dbReference>
<dbReference type="PANTHER" id="PTHR10009">
    <property type="entry name" value="PROTEIN YELLOW-RELATED"/>
    <property type="match status" value="1"/>
</dbReference>
<keyword evidence="2" id="KW-0964">Secreted</keyword>
<evidence type="ECO:0000313" key="3">
    <source>
        <dbReference type="EMBL" id="QIZ73150.1"/>
    </source>
</evidence>
<sequence>MRHLFASISIICFASQPVLAQVRSPLEVVAEMEIAPGNITVTPDGAIVTSLHQLFDPAQAVVEVRESGELLPFPDRAWNDRTSGESAMLDTVLGIQADPQGRVWMLDNGMRGQLTPKLVAWDTRGDRLDRVIYLPPPVTVDGSFVNDLAVDLTHNYIYIADPAPGDRAALIVVDLSTGVSRRVLQGDRSVVAEDVQLAIDGVPLTQTRPDGTVVSPRVGVNPIALDGADEWLYFGPMHGTSLYRVRTSDLRDRTLADAELSARVERYSDKPICDGISIDREGNIYITDLAAKAIGVITGDRRYQLLITSDRLSWPDAFSFGPDGYLYAIANQLQHAPAFNAGDDRSRSPFYIFRLKPLAPGIVGR</sequence>
<dbReference type="InterPro" id="IPR017996">
    <property type="entry name" value="MRJP/yellow-related"/>
</dbReference>
<comment type="subcellular location">
    <subcellularLocation>
        <location evidence="1">Secreted</location>
    </subcellularLocation>
</comment>
<dbReference type="GO" id="GO:0005576">
    <property type="term" value="C:extracellular region"/>
    <property type="evidence" value="ECO:0007669"/>
    <property type="project" value="UniProtKB-SubCell"/>
</dbReference>
<accession>A0A6H1U4S1</accession>
<evidence type="ECO:0000256" key="1">
    <source>
        <dbReference type="ARBA" id="ARBA00004613"/>
    </source>
</evidence>
<dbReference type="KEGG" id="oxy:HCG48_23220"/>
<gene>
    <name evidence="3" type="ORF">HCG48_23220</name>
</gene>
<evidence type="ECO:0000313" key="4">
    <source>
        <dbReference type="Proteomes" id="UP000500857"/>
    </source>
</evidence>
<evidence type="ECO:0008006" key="5">
    <source>
        <dbReference type="Google" id="ProtNLM"/>
    </source>
</evidence>
<proteinExistence type="predicted"/>